<comment type="cofactor">
    <cofactor evidence="1 6">
        <name>(R)-lipoate</name>
        <dbReference type="ChEBI" id="CHEBI:83088"/>
    </cofactor>
</comment>
<evidence type="ECO:0000259" key="9">
    <source>
        <dbReference type="PROSITE" id="PS51826"/>
    </source>
</evidence>
<dbReference type="Proteomes" id="UP001498398">
    <property type="component" value="Unassembled WGS sequence"/>
</dbReference>
<keyword evidence="4 6" id="KW-0450">Lipoyl</keyword>
<dbReference type="InterPro" id="IPR000089">
    <property type="entry name" value="Biotin_lipoyl"/>
</dbReference>
<dbReference type="Pfam" id="PF00198">
    <property type="entry name" value="2-oxoacid_dh"/>
    <property type="match status" value="1"/>
</dbReference>
<feature type="domain" description="Peripheral subunit-binding (PSBD)" evidence="9">
    <location>
        <begin position="175"/>
        <end position="213"/>
    </location>
</feature>
<feature type="domain" description="Lipoyl-binding" evidence="8">
    <location>
        <begin position="28"/>
        <end position="103"/>
    </location>
</feature>
<evidence type="ECO:0000256" key="1">
    <source>
        <dbReference type="ARBA" id="ARBA00001938"/>
    </source>
</evidence>
<dbReference type="InterPro" id="IPR036625">
    <property type="entry name" value="E3-bd_dom_sf"/>
</dbReference>
<dbReference type="PROSITE" id="PS50968">
    <property type="entry name" value="BIOTINYL_LIPOYL"/>
    <property type="match status" value="1"/>
</dbReference>
<dbReference type="Pfam" id="PF02817">
    <property type="entry name" value="E3_binding"/>
    <property type="match status" value="1"/>
</dbReference>
<evidence type="ECO:0000256" key="4">
    <source>
        <dbReference type="ARBA" id="ARBA00022823"/>
    </source>
</evidence>
<evidence type="ECO:0000256" key="3">
    <source>
        <dbReference type="ARBA" id="ARBA00022679"/>
    </source>
</evidence>
<keyword evidence="11" id="KW-1185">Reference proteome</keyword>
<evidence type="ECO:0000256" key="5">
    <source>
        <dbReference type="ARBA" id="ARBA00023315"/>
    </source>
</evidence>
<organism evidence="10 11">
    <name type="scientific">Marasmiellus scandens</name>
    <dbReference type="NCBI Taxonomy" id="2682957"/>
    <lineage>
        <taxon>Eukaryota</taxon>
        <taxon>Fungi</taxon>
        <taxon>Dikarya</taxon>
        <taxon>Basidiomycota</taxon>
        <taxon>Agaricomycotina</taxon>
        <taxon>Agaricomycetes</taxon>
        <taxon>Agaricomycetidae</taxon>
        <taxon>Agaricales</taxon>
        <taxon>Marasmiineae</taxon>
        <taxon>Omphalotaceae</taxon>
        <taxon>Marasmiellus</taxon>
    </lineage>
</organism>
<evidence type="ECO:0000313" key="10">
    <source>
        <dbReference type="EMBL" id="KAK7461507.1"/>
    </source>
</evidence>
<dbReference type="Pfam" id="PF00364">
    <property type="entry name" value="Biotin_lipoyl"/>
    <property type="match status" value="1"/>
</dbReference>
<dbReference type="InterPro" id="IPR004167">
    <property type="entry name" value="PSBD"/>
</dbReference>
<keyword evidence="5 6" id="KW-0012">Acyltransferase</keyword>
<proteinExistence type="inferred from homology"/>
<dbReference type="CDD" id="cd06849">
    <property type="entry name" value="lipoyl_domain"/>
    <property type="match status" value="1"/>
</dbReference>
<accession>A0ABR1JHR7</accession>
<evidence type="ECO:0000256" key="7">
    <source>
        <dbReference type="SAM" id="MobiDB-lite"/>
    </source>
</evidence>
<dbReference type="Gene3D" id="4.10.320.10">
    <property type="entry name" value="E3-binding domain"/>
    <property type="match status" value="1"/>
</dbReference>
<comment type="caution">
    <text evidence="10">The sequence shown here is derived from an EMBL/GenBank/DDBJ whole genome shotgun (WGS) entry which is preliminary data.</text>
</comment>
<dbReference type="InterPro" id="IPR011053">
    <property type="entry name" value="Single_hybrid_motif"/>
</dbReference>
<evidence type="ECO:0000259" key="8">
    <source>
        <dbReference type="PROSITE" id="PS50968"/>
    </source>
</evidence>
<protein>
    <recommendedName>
        <fullName evidence="6">Dihydrolipoamide acetyltransferase component of pyruvate dehydrogenase complex</fullName>
        <ecNumber evidence="6">2.3.1.-</ecNumber>
    </recommendedName>
</protein>
<dbReference type="EMBL" id="JBANRG010000013">
    <property type="protein sequence ID" value="KAK7461507.1"/>
    <property type="molecule type" value="Genomic_DNA"/>
</dbReference>
<keyword evidence="3 6" id="KW-0808">Transferase</keyword>
<evidence type="ECO:0000313" key="11">
    <source>
        <dbReference type="Proteomes" id="UP001498398"/>
    </source>
</evidence>
<feature type="compositionally biased region" description="Basic and acidic residues" evidence="7">
    <location>
        <begin position="141"/>
        <end position="150"/>
    </location>
</feature>
<dbReference type="SUPFAM" id="SSF52777">
    <property type="entry name" value="CoA-dependent acyltransferases"/>
    <property type="match status" value="1"/>
</dbReference>
<dbReference type="SUPFAM" id="SSF47005">
    <property type="entry name" value="Peripheral subunit-binding domain of 2-oxo acid dehydrogenase complex"/>
    <property type="match status" value="1"/>
</dbReference>
<dbReference type="Gene3D" id="3.30.559.10">
    <property type="entry name" value="Chloramphenicol acetyltransferase-like domain"/>
    <property type="match status" value="1"/>
</dbReference>
<dbReference type="PANTHER" id="PTHR43178:SF5">
    <property type="entry name" value="LIPOAMIDE ACYLTRANSFERASE COMPONENT OF BRANCHED-CHAIN ALPHA-KETO ACID DEHYDROGENASE COMPLEX, MITOCHONDRIAL"/>
    <property type="match status" value="1"/>
</dbReference>
<dbReference type="InterPro" id="IPR023213">
    <property type="entry name" value="CAT-like_dom_sf"/>
</dbReference>
<feature type="region of interest" description="Disordered" evidence="7">
    <location>
        <begin position="112"/>
        <end position="171"/>
    </location>
</feature>
<dbReference type="Gene3D" id="2.40.50.100">
    <property type="match status" value="1"/>
</dbReference>
<evidence type="ECO:0000256" key="2">
    <source>
        <dbReference type="ARBA" id="ARBA00007317"/>
    </source>
</evidence>
<dbReference type="InterPro" id="IPR050743">
    <property type="entry name" value="2-oxoacid_DH_E2_comp"/>
</dbReference>
<dbReference type="PROSITE" id="PS51826">
    <property type="entry name" value="PSBD"/>
    <property type="match status" value="1"/>
</dbReference>
<dbReference type="EC" id="2.3.1.-" evidence="6"/>
<sequence>MLLTRFPSRALLFRRCFHSSSSLFAKSLQKFKLADIGEGITECEIIRWTAKPSSTISAFDPLCEVQSDKASVEITSPFDGVLKEILVKEGEIAKVGEGLCLIEVDEEAADAVENVEEAGKESENKAPSPSPAPAPTSSSKAEPERSKHPMDPTYVAPPKSTFSKPGQKQDNSDVLALPSVRFLARQHNVDLADITPGSGKNGRVEREDVLAFVQKKDGGASASSVDASTATAGNVVGGEDTMIGLGRTRYGMWKAMEKSLQVPHFSYSTSLDITELHGLLPTLNAYIPSHYLSSTSSSAPSKPLLVSPTAVFGDRASSESSSSPSSIPEEARYAKLTYLPFLLKTLSKAMLEWPVFRSSVSESSSGGKPSLAIRPHTDIALALSTPTGLYSPVLPSVEAESIYSLASRITHISYLGRQTPLAPAHFNGTSSPDGSARKGATLTVSNVGAIGHGESAHPVLVPGGGVAIVAVGRAKWQGVWERQDATPNVRLMLPISFSADHRVVEGAELAAFVECWREWVERPKRLVGLGI</sequence>
<gene>
    <name evidence="10" type="ORF">VKT23_008680</name>
</gene>
<dbReference type="PANTHER" id="PTHR43178">
    <property type="entry name" value="DIHYDROLIPOAMIDE ACETYLTRANSFERASE COMPONENT OF PYRUVATE DEHYDROGENASE COMPLEX"/>
    <property type="match status" value="1"/>
</dbReference>
<dbReference type="SUPFAM" id="SSF51230">
    <property type="entry name" value="Single hybrid motif"/>
    <property type="match status" value="1"/>
</dbReference>
<name>A0ABR1JHR7_9AGAR</name>
<evidence type="ECO:0000256" key="6">
    <source>
        <dbReference type="RuleBase" id="RU003423"/>
    </source>
</evidence>
<feature type="compositionally biased region" description="Polar residues" evidence="7">
    <location>
        <begin position="160"/>
        <end position="169"/>
    </location>
</feature>
<comment type="similarity">
    <text evidence="2 6">Belongs to the 2-oxoacid dehydrogenase family.</text>
</comment>
<reference evidence="10 11" key="1">
    <citation type="submission" date="2024-01" db="EMBL/GenBank/DDBJ databases">
        <title>A draft genome for the cacao thread blight pathogen Marasmiellus scandens.</title>
        <authorList>
            <person name="Baruah I.K."/>
            <person name="Leung J."/>
            <person name="Bukari Y."/>
            <person name="Amoako-Attah I."/>
            <person name="Meinhardt L.W."/>
            <person name="Bailey B.A."/>
            <person name="Cohen S.P."/>
        </authorList>
    </citation>
    <scope>NUCLEOTIDE SEQUENCE [LARGE SCALE GENOMIC DNA]</scope>
    <source>
        <strain evidence="10 11">GH-19</strain>
    </source>
</reference>
<dbReference type="InterPro" id="IPR001078">
    <property type="entry name" value="2-oxoacid_DH_actylTfrase"/>
</dbReference>